<dbReference type="PRINTS" id="PR00053">
    <property type="entry name" value="FORKHEAD"/>
</dbReference>
<dbReference type="Pfam" id="PF00250">
    <property type="entry name" value="Forkhead"/>
    <property type="match status" value="1"/>
</dbReference>
<organism evidence="6 7">
    <name type="scientific">Mycena venus</name>
    <dbReference type="NCBI Taxonomy" id="2733690"/>
    <lineage>
        <taxon>Eukaryota</taxon>
        <taxon>Fungi</taxon>
        <taxon>Dikarya</taxon>
        <taxon>Basidiomycota</taxon>
        <taxon>Agaricomycotina</taxon>
        <taxon>Agaricomycetes</taxon>
        <taxon>Agaricomycetidae</taxon>
        <taxon>Agaricales</taxon>
        <taxon>Marasmiineae</taxon>
        <taxon>Mycenaceae</taxon>
        <taxon>Mycena</taxon>
    </lineage>
</organism>
<evidence type="ECO:0000259" key="5">
    <source>
        <dbReference type="PROSITE" id="PS50039"/>
    </source>
</evidence>
<dbReference type="CDD" id="cd00059">
    <property type="entry name" value="FH_FOX"/>
    <property type="match status" value="1"/>
</dbReference>
<feature type="DNA-binding region" description="Fork-head" evidence="3">
    <location>
        <begin position="220"/>
        <end position="315"/>
    </location>
</feature>
<evidence type="ECO:0000313" key="6">
    <source>
        <dbReference type="EMBL" id="KAF7330214.1"/>
    </source>
</evidence>
<dbReference type="SUPFAM" id="SSF46785">
    <property type="entry name" value="Winged helix' DNA-binding domain"/>
    <property type="match status" value="1"/>
</dbReference>
<feature type="compositionally biased region" description="Polar residues" evidence="4">
    <location>
        <begin position="422"/>
        <end position="438"/>
    </location>
</feature>
<dbReference type="InterPro" id="IPR036388">
    <property type="entry name" value="WH-like_DNA-bd_sf"/>
</dbReference>
<dbReference type="Proteomes" id="UP000620124">
    <property type="component" value="Unassembled WGS sequence"/>
</dbReference>
<evidence type="ECO:0000256" key="3">
    <source>
        <dbReference type="PROSITE-ProRule" id="PRU00089"/>
    </source>
</evidence>
<dbReference type="InterPro" id="IPR030456">
    <property type="entry name" value="TF_fork_head_CS_2"/>
</dbReference>
<keyword evidence="2 3" id="KW-0539">Nucleus</keyword>
<name>A0A8H6WXA4_9AGAR</name>
<feature type="compositionally biased region" description="Basic residues" evidence="4">
    <location>
        <begin position="340"/>
        <end position="354"/>
    </location>
</feature>
<evidence type="ECO:0000256" key="2">
    <source>
        <dbReference type="ARBA" id="ARBA00023242"/>
    </source>
</evidence>
<feature type="region of interest" description="Disordered" evidence="4">
    <location>
        <begin position="87"/>
        <end position="128"/>
    </location>
</feature>
<dbReference type="GO" id="GO:0000978">
    <property type="term" value="F:RNA polymerase II cis-regulatory region sequence-specific DNA binding"/>
    <property type="evidence" value="ECO:0007669"/>
    <property type="project" value="TreeGrafter"/>
</dbReference>
<dbReference type="OrthoDB" id="5954824at2759"/>
<sequence>MWLLDPLSPEQWGEFVKEEQFLYDALTSEGEMDFVTDESLGSTSSPGLSICDLLVDSDENYVSFGGSPQSHDNRPLLPDYPLDLFNIVDEPAGGRPESKAEREGGRAESNKDSGRRNRIQEHDPYHRPSQIASTFIARHSAQPDLDPTSYHSVIGLDPVYQSTDKQLDAPPSAPTALPSSAFCRPHGFPDAGEHLRNAVGIPRHLPISLASVLDPPNGEKPPLPYQKLMQLAIYGSEHKSLTLQGIYAALATQFEYFRAQDRKGMESWRNSIRHALSLYSVFVKIPRPQHVPGKGSYWVLDIAACIHGPYGRLRKRKNRPKGSAGQAKSSTRVSAAPSPPRKRTRPSRSKLTNRKVKDFDDTTSFSDLDESDLDLTLRGGAHCLSSSSVSSEAADASSSDSATRVSSRLRSRSGVSSRTKDTTLINTSRRLTRASVLN</sequence>
<dbReference type="AlphaFoldDB" id="A0A8H6WXA4"/>
<reference evidence="6" key="1">
    <citation type="submission" date="2020-05" db="EMBL/GenBank/DDBJ databases">
        <title>Mycena genomes resolve the evolution of fungal bioluminescence.</title>
        <authorList>
            <person name="Tsai I.J."/>
        </authorList>
    </citation>
    <scope>NUCLEOTIDE SEQUENCE</scope>
    <source>
        <strain evidence="6">CCC161011</strain>
    </source>
</reference>
<dbReference type="InterPro" id="IPR036390">
    <property type="entry name" value="WH_DNA-bd_sf"/>
</dbReference>
<evidence type="ECO:0000256" key="4">
    <source>
        <dbReference type="SAM" id="MobiDB-lite"/>
    </source>
</evidence>
<dbReference type="GO" id="GO:0000981">
    <property type="term" value="F:DNA-binding transcription factor activity, RNA polymerase II-specific"/>
    <property type="evidence" value="ECO:0007669"/>
    <property type="project" value="TreeGrafter"/>
</dbReference>
<feature type="region of interest" description="Disordered" evidence="4">
    <location>
        <begin position="312"/>
        <end position="355"/>
    </location>
</feature>
<dbReference type="GO" id="GO:0005634">
    <property type="term" value="C:nucleus"/>
    <property type="evidence" value="ECO:0007669"/>
    <property type="project" value="UniProtKB-SubCell"/>
</dbReference>
<dbReference type="PANTHER" id="PTHR11829">
    <property type="entry name" value="FORKHEAD BOX PROTEIN"/>
    <property type="match status" value="1"/>
</dbReference>
<dbReference type="PANTHER" id="PTHR11829:SF343">
    <property type="entry name" value="FORK-HEAD DOMAIN-CONTAINING PROTEIN"/>
    <property type="match status" value="1"/>
</dbReference>
<feature type="compositionally biased region" description="Low complexity" evidence="4">
    <location>
        <begin position="386"/>
        <end position="417"/>
    </location>
</feature>
<proteinExistence type="predicted"/>
<dbReference type="Gene3D" id="1.10.10.10">
    <property type="entry name" value="Winged helix-like DNA-binding domain superfamily/Winged helix DNA-binding domain"/>
    <property type="match status" value="1"/>
</dbReference>
<evidence type="ECO:0000313" key="7">
    <source>
        <dbReference type="Proteomes" id="UP000620124"/>
    </source>
</evidence>
<feature type="domain" description="Fork-head" evidence="5">
    <location>
        <begin position="220"/>
        <end position="315"/>
    </location>
</feature>
<comment type="caution">
    <text evidence="6">The sequence shown here is derived from an EMBL/GenBank/DDBJ whole genome shotgun (WGS) entry which is preliminary data.</text>
</comment>
<evidence type="ECO:0000256" key="1">
    <source>
        <dbReference type="ARBA" id="ARBA00023125"/>
    </source>
</evidence>
<feature type="compositionally biased region" description="Basic and acidic residues" evidence="4">
    <location>
        <begin position="96"/>
        <end position="126"/>
    </location>
</feature>
<accession>A0A8H6WXA4</accession>
<dbReference type="SMART" id="SM00339">
    <property type="entry name" value="FH"/>
    <property type="match status" value="1"/>
</dbReference>
<dbReference type="PROSITE" id="PS00658">
    <property type="entry name" value="FORK_HEAD_2"/>
    <property type="match status" value="1"/>
</dbReference>
<dbReference type="InterPro" id="IPR050211">
    <property type="entry name" value="FOX_domain-containing"/>
</dbReference>
<keyword evidence="7" id="KW-1185">Reference proteome</keyword>
<comment type="subcellular location">
    <subcellularLocation>
        <location evidence="3">Nucleus</location>
    </subcellularLocation>
</comment>
<gene>
    <name evidence="6" type="ORF">MVEN_02458500</name>
</gene>
<protein>
    <submittedName>
        <fullName evidence="6">Winged helix DNA-binding domain-containing protein</fullName>
    </submittedName>
</protein>
<dbReference type="InterPro" id="IPR001766">
    <property type="entry name" value="Fork_head_dom"/>
</dbReference>
<keyword evidence="1 3" id="KW-0238">DNA-binding</keyword>
<feature type="region of interest" description="Disordered" evidence="4">
    <location>
        <begin position="386"/>
        <end position="438"/>
    </location>
</feature>
<dbReference type="PROSITE" id="PS50039">
    <property type="entry name" value="FORK_HEAD_3"/>
    <property type="match status" value="1"/>
</dbReference>
<dbReference type="EMBL" id="JACAZI010000033">
    <property type="protein sequence ID" value="KAF7330214.1"/>
    <property type="molecule type" value="Genomic_DNA"/>
</dbReference>